<evidence type="ECO:0000313" key="3">
    <source>
        <dbReference type="Proteomes" id="UP000557307"/>
    </source>
</evidence>
<keyword evidence="1" id="KW-1133">Transmembrane helix</keyword>
<name>A0A840TFW6_9BACT</name>
<organism evidence="2 3">
    <name type="scientific">Rhabdobacter roseus</name>
    <dbReference type="NCBI Taxonomy" id="1655419"/>
    <lineage>
        <taxon>Bacteria</taxon>
        <taxon>Pseudomonadati</taxon>
        <taxon>Bacteroidota</taxon>
        <taxon>Cytophagia</taxon>
        <taxon>Cytophagales</taxon>
        <taxon>Cytophagaceae</taxon>
        <taxon>Rhabdobacter</taxon>
    </lineage>
</organism>
<dbReference type="EMBL" id="JACHGF010000002">
    <property type="protein sequence ID" value="MBB5283046.1"/>
    <property type="molecule type" value="Genomic_DNA"/>
</dbReference>
<feature type="transmembrane region" description="Helical" evidence="1">
    <location>
        <begin position="29"/>
        <end position="50"/>
    </location>
</feature>
<protein>
    <submittedName>
        <fullName evidence="2">Uncharacterized protein</fullName>
    </submittedName>
</protein>
<reference evidence="2 3" key="1">
    <citation type="submission" date="2020-08" db="EMBL/GenBank/DDBJ databases">
        <title>Genomic Encyclopedia of Type Strains, Phase IV (KMG-IV): sequencing the most valuable type-strain genomes for metagenomic binning, comparative biology and taxonomic classification.</title>
        <authorList>
            <person name="Goeker M."/>
        </authorList>
    </citation>
    <scope>NUCLEOTIDE SEQUENCE [LARGE SCALE GENOMIC DNA]</scope>
    <source>
        <strain evidence="2 3">DSM 105074</strain>
    </source>
</reference>
<keyword evidence="3" id="KW-1185">Reference proteome</keyword>
<comment type="caution">
    <text evidence="2">The sequence shown here is derived from an EMBL/GenBank/DDBJ whole genome shotgun (WGS) entry which is preliminary data.</text>
</comment>
<keyword evidence="1" id="KW-0472">Membrane</keyword>
<evidence type="ECO:0000256" key="1">
    <source>
        <dbReference type="SAM" id="Phobius"/>
    </source>
</evidence>
<evidence type="ECO:0000313" key="2">
    <source>
        <dbReference type="EMBL" id="MBB5283046.1"/>
    </source>
</evidence>
<accession>A0A840TFW6</accession>
<dbReference type="AlphaFoldDB" id="A0A840TFW6"/>
<proteinExistence type="predicted"/>
<feature type="transmembrane region" description="Helical" evidence="1">
    <location>
        <begin position="56"/>
        <end position="75"/>
    </location>
</feature>
<sequence>MTPKQLLEITSSNPEAYELMKKARNKGNVSAVFSGAAGFLIGWPLGTAIAGGKPNWALAGIGAGLLVVGIPISAASTREAKRAVRIYNDDLKKEALTQFDLKIGLTGTGLSAKLTF</sequence>
<keyword evidence="1" id="KW-0812">Transmembrane</keyword>
<dbReference type="Proteomes" id="UP000557307">
    <property type="component" value="Unassembled WGS sequence"/>
</dbReference>
<dbReference type="RefSeq" id="WP_184172108.1">
    <property type="nucleotide sequence ID" value="NZ_JACHGF010000002.1"/>
</dbReference>
<gene>
    <name evidence="2" type="ORF">HNQ92_001172</name>
</gene>